<evidence type="ECO:0000256" key="1">
    <source>
        <dbReference type="SAM" id="MobiDB-lite"/>
    </source>
</evidence>
<dbReference type="PANTHER" id="PTHR21705:SF11">
    <property type="entry name" value="FHIP FAMILY PROTEIN CG3558"/>
    <property type="match status" value="1"/>
</dbReference>
<dbReference type="VEuPathDB" id="FungiDB:H257_03978"/>
<comment type="caution">
    <text evidence="2">The sequence shown here is derived from an EMBL/GenBank/DDBJ whole genome shotgun (WGS) entry which is preliminary data.</text>
</comment>
<dbReference type="EMBL" id="QUSZ01005301">
    <property type="protein sequence ID" value="RHY10299.1"/>
    <property type="molecule type" value="Genomic_DNA"/>
</dbReference>
<evidence type="ECO:0000313" key="3">
    <source>
        <dbReference type="Proteomes" id="UP000265427"/>
    </source>
</evidence>
<proteinExistence type="predicted"/>
<dbReference type="InterPro" id="IPR019384">
    <property type="entry name" value="FHIP"/>
</dbReference>
<evidence type="ECO:0000313" key="2">
    <source>
        <dbReference type="EMBL" id="RHY10299.1"/>
    </source>
</evidence>
<gene>
    <name evidence="2" type="ORF">DYB36_005956</name>
</gene>
<dbReference type="AlphaFoldDB" id="A0A397AWP9"/>
<protein>
    <submittedName>
        <fullName evidence="2">Uncharacterized protein</fullName>
    </submittedName>
</protein>
<feature type="compositionally biased region" description="Acidic residues" evidence="1">
    <location>
        <begin position="649"/>
        <end position="660"/>
    </location>
</feature>
<sequence>MKKVVPVPIEIILLGRRHELVEGQDARGCEYGSTFSIYLFLHSSFLMRQPPQVAQAAEAVAPSLALSLYKTPVEEFHHRWTTVSLFLDALAAEDLPDAQQRAKLSDSNTRDNLAKLVKLLYAEEDALDRQVYVVEEYSIDARPCMEYLLEHNVLQNLCAKAALDSPCGLMVLVLIFLTDLLRESRINYPILPTRGVYRSVCELIQAAMVREVEDDMVQKCLLHCLHALWVKLKGDPVQTEFFFLRIYKPVPGDQPGNLVLSPSKISELVLFTGLLPHMYRDGKLGHKCREALVIAAGLHEPGLSRFILHMTPFCNYAVTGVIQAFDALPKAIGVKNEKTFRSVHPQAIVLELETLALRLRFCCTLAMVGTYQGVDTCITKDILTQFHTRFLQGPLLEALLDPSEAAARTGIHYTCIVLDLLVACGRSPDANPMLHLTLSFLLHHHQSKGGGFPSSVHTTPRRSACVPVVTASNELALAPPHSSSSTPVEDVAVRLLSELLHRTNSLSPSLSVAAIDLIALLLRLNAPQVDAVLLPPPVFEPSSSSSSNAGHPTRSNHVAWFASRFPHSLLSTLDDSLWHTIIQAHTSPTLALPPSPWSSGSFAAIPFAASDWNGFVVSLVSYVVAAEQRVLREKSTALVANTLAELCSSDDTDEDSEGDEPSALLPPRRQTRTRRRWHVRVPSLSSTDVVDSIVCTTSSSSSSWDPFEAMVVNRLERWLDNSLEENVALSGLVVLLAERVPHVVFAWSSSPSTDDKHSLRSVLEDVHGQAYARIRRLPDRAATAARLAAVKARLMTPQHDDKRDDDKNDDDHVLHQSFDGPDLLLVSFVVLEEMLMELVATLVAVETVRALPEKPEGVYLEANHPVTTRSYPDDDDNDVDDNVLTQSQSQTNEAKVDEMDFLLTSAASQLASIMMTRSAAVP</sequence>
<feature type="compositionally biased region" description="Basic and acidic residues" evidence="1">
    <location>
        <begin position="798"/>
        <end position="814"/>
    </location>
</feature>
<dbReference type="Pfam" id="PF10257">
    <property type="entry name" value="RAI16-like"/>
    <property type="match status" value="1"/>
</dbReference>
<dbReference type="PANTHER" id="PTHR21705">
    <property type="entry name" value="RAI16 PROTEIN-RELATED"/>
    <property type="match status" value="1"/>
</dbReference>
<name>A0A397AWP9_APHAT</name>
<organism evidence="2 3">
    <name type="scientific">Aphanomyces astaci</name>
    <name type="common">Crayfish plague agent</name>
    <dbReference type="NCBI Taxonomy" id="112090"/>
    <lineage>
        <taxon>Eukaryota</taxon>
        <taxon>Sar</taxon>
        <taxon>Stramenopiles</taxon>
        <taxon>Oomycota</taxon>
        <taxon>Saprolegniomycetes</taxon>
        <taxon>Saprolegniales</taxon>
        <taxon>Verrucalvaceae</taxon>
        <taxon>Aphanomyces</taxon>
    </lineage>
</organism>
<feature type="region of interest" description="Disordered" evidence="1">
    <location>
        <begin position="793"/>
        <end position="814"/>
    </location>
</feature>
<accession>A0A397AWP9</accession>
<feature type="region of interest" description="Disordered" evidence="1">
    <location>
        <begin position="649"/>
        <end position="671"/>
    </location>
</feature>
<dbReference type="Proteomes" id="UP000265427">
    <property type="component" value="Unassembled WGS sequence"/>
</dbReference>
<reference evidence="2 3" key="1">
    <citation type="submission" date="2018-08" db="EMBL/GenBank/DDBJ databases">
        <title>Aphanomyces genome sequencing and annotation.</title>
        <authorList>
            <person name="Minardi D."/>
            <person name="Oidtmann B."/>
            <person name="Van Der Giezen M."/>
            <person name="Studholme D.J."/>
        </authorList>
    </citation>
    <scope>NUCLEOTIDE SEQUENCE [LARGE SCALE GENOMIC DNA]</scope>
    <source>
        <strain evidence="2 3">Kv</strain>
    </source>
</reference>